<name>A0A922I155_DERFA</name>
<organism evidence="1 2">
    <name type="scientific">Dermatophagoides farinae</name>
    <name type="common">American house dust mite</name>
    <dbReference type="NCBI Taxonomy" id="6954"/>
    <lineage>
        <taxon>Eukaryota</taxon>
        <taxon>Metazoa</taxon>
        <taxon>Ecdysozoa</taxon>
        <taxon>Arthropoda</taxon>
        <taxon>Chelicerata</taxon>
        <taxon>Arachnida</taxon>
        <taxon>Acari</taxon>
        <taxon>Acariformes</taxon>
        <taxon>Sarcoptiformes</taxon>
        <taxon>Astigmata</taxon>
        <taxon>Psoroptidia</taxon>
        <taxon>Analgoidea</taxon>
        <taxon>Pyroglyphidae</taxon>
        <taxon>Dermatophagoidinae</taxon>
        <taxon>Dermatophagoides</taxon>
    </lineage>
</organism>
<sequence>MKKSGFFRGVLDGIRSTVGQQSSSSSSSGAKALLESETEEVLKQSHFKINTVGLKKKFLLLFYSYCNGQVILSTTDSSFSCYIHT</sequence>
<proteinExistence type="predicted"/>
<comment type="caution">
    <text evidence="1">The sequence shown here is derived from an EMBL/GenBank/DDBJ whole genome shotgun (WGS) entry which is preliminary data.</text>
</comment>
<evidence type="ECO:0000313" key="2">
    <source>
        <dbReference type="Proteomes" id="UP000790347"/>
    </source>
</evidence>
<reference evidence="1" key="1">
    <citation type="submission" date="2013-05" db="EMBL/GenBank/DDBJ databases">
        <authorList>
            <person name="Yim A.K.Y."/>
            <person name="Chan T.F."/>
            <person name="Ji K.M."/>
            <person name="Liu X.Y."/>
            <person name="Zhou J.W."/>
            <person name="Li R.Q."/>
            <person name="Yang K.Y."/>
            <person name="Li J."/>
            <person name="Li M."/>
            <person name="Law P.T.W."/>
            <person name="Wu Y.L."/>
            <person name="Cai Z.L."/>
            <person name="Qin H."/>
            <person name="Bao Y."/>
            <person name="Leung R.K.K."/>
            <person name="Ng P.K.S."/>
            <person name="Zou J."/>
            <person name="Zhong X.J."/>
            <person name="Ran P.X."/>
            <person name="Zhong N.S."/>
            <person name="Liu Z.G."/>
            <person name="Tsui S.K.W."/>
        </authorList>
    </citation>
    <scope>NUCLEOTIDE SEQUENCE</scope>
    <source>
        <strain evidence="1">Derf</strain>
        <tissue evidence="1">Whole organism</tissue>
    </source>
</reference>
<accession>A0A922I155</accession>
<dbReference type="Proteomes" id="UP000790347">
    <property type="component" value="Unassembled WGS sequence"/>
</dbReference>
<reference evidence="1" key="2">
    <citation type="journal article" date="2022" name="Res Sq">
        <title>Comparative Genomics Reveals Insights into the Divergent Evolution of Astigmatic Mites and Household Pest Adaptations.</title>
        <authorList>
            <person name="Xiong Q."/>
            <person name="Wan A.T.-Y."/>
            <person name="Liu X.-Y."/>
            <person name="Fung C.S.-H."/>
            <person name="Xiao X."/>
            <person name="Malainual N."/>
            <person name="Hou J."/>
            <person name="Wang L."/>
            <person name="Wang M."/>
            <person name="Yang K."/>
            <person name="Cui Y."/>
            <person name="Leung E."/>
            <person name="Nong W."/>
            <person name="Shin S.-K."/>
            <person name="Au S."/>
            <person name="Jeong K.Y."/>
            <person name="Chew F.T."/>
            <person name="Hui J."/>
            <person name="Leung T.F."/>
            <person name="Tungtrongchitr A."/>
            <person name="Zhong N."/>
            <person name="Liu Z."/>
            <person name="Tsui S."/>
        </authorList>
    </citation>
    <scope>NUCLEOTIDE SEQUENCE</scope>
    <source>
        <strain evidence="1">Derf</strain>
        <tissue evidence="1">Whole organism</tissue>
    </source>
</reference>
<gene>
    <name evidence="1" type="ORF">DERF_010370</name>
</gene>
<evidence type="ECO:0000313" key="1">
    <source>
        <dbReference type="EMBL" id="KAH9511951.1"/>
    </source>
</evidence>
<protein>
    <submittedName>
        <fullName evidence="1">Uncharacterized protein</fullName>
    </submittedName>
</protein>
<keyword evidence="2" id="KW-1185">Reference proteome</keyword>
<dbReference type="EMBL" id="ASGP02000004">
    <property type="protein sequence ID" value="KAH9511951.1"/>
    <property type="molecule type" value="Genomic_DNA"/>
</dbReference>
<dbReference type="AlphaFoldDB" id="A0A922I155"/>